<keyword evidence="1" id="KW-1133">Transmembrane helix</keyword>
<name>A0A6N0NXX3_9CREN</name>
<keyword evidence="1" id="KW-0812">Transmembrane</keyword>
<gene>
    <name evidence="2" type="ORF">GWK48_08695</name>
</gene>
<organism evidence="2 3">
    <name type="scientific">Metallosphaera tengchongensis</name>
    <dbReference type="NCBI Taxonomy" id="1532350"/>
    <lineage>
        <taxon>Archaea</taxon>
        <taxon>Thermoproteota</taxon>
        <taxon>Thermoprotei</taxon>
        <taxon>Sulfolobales</taxon>
        <taxon>Sulfolobaceae</taxon>
        <taxon>Metallosphaera</taxon>
    </lineage>
</organism>
<evidence type="ECO:0000313" key="3">
    <source>
        <dbReference type="Proteomes" id="UP000509301"/>
    </source>
</evidence>
<dbReference type="Proteomes" id="UP000509301">
    <property type="component" value="Chromosome"/>
</dbReference>
<dbReference type="KEGG" id="mten:GWK48_08695"/>
<sequence length="207" mass="22720">MMRALLLIPLLVVPVVHGITLHIYIYGQGVNAFLYVNGSFLSVSRNDTVEVPNGTVQLFVNSFDPSSKVFINGVQTDNLTFLPWRVNNINITSEPTYYFLEIKVVGPGHVVVRFENSSQVETNETLKIKVVAGTILTIVGVPNSGYSVNWSGGLSGSQIWYIVYNNANLTAQFVKSSVVKTTNVGLSFSGIGLLAVIGGVYWFTRRR</sequence>
<keyword evidence="1" id="KW-0472">Membrane</keyword>
<dbReference type="RefSeq" id="WP_174631436.1">
    <property type="nucleotide sequence ID" value="NZ_CP049074.1"/>
</dbReference>
<evidence type="ECO:0000313" key="2">
    <source>
        <dbReference type="EMBL" id="QKR00439.1"/>
    </source>
</evidence>
<proteinExistence type="predicted"/>
<accession>A0A6N0NXX3</accession>
<dbReference type="EMBL" id="CP049074">
    <property type="protein sequence ID" value="QKR00439.1"/>
    <property type="molecule type" value="Genomic_DNA"/>
</dbReference>
<reference evidence="2 3" key="1">
    <citation type="submission" date="2020-02" db="EMBL/GenBank/DDBJ databases">
        <title>Comparative genome analysis reveals the metabolism and evolution of the thermophilic archaeal genus Metallosphaera.</title>
        <authorList>
            <person name="Jiang C."/>
        </authorList>
    </citation>
    <scope>NUCLEOTIDE SEQUENCE [LARGE SCALE GENOMIC DNA]</scope>
    <source>
        <strain evidence="2 3">Ric-A</strain>
    </source>
</reference>
<dbReference type="GeneID" id="55642017"/>
<evidence type="ECO:0000256" key="1">
    <source>
        <dbReference type="SAM" id="Phobius"/>
    </source>
</evidence>
<keyword evidence="3" id="KW-1185">Reference proteome</keyword>
<protein>
    <submittedName>
        <fullName evidence="2">Uncharacterized protein</fullName>
    </submittedName>
</protein>
<dbReference type="AlphaFoldDB" id="A0A6N0NXX3"/>
<feature type="transmembrane region" description="Helical" evidence="1">
    <location>
        <begin position="184"/>
        <end position="204"/>
    </location>
</feature>
<dbReference type="OrthoDB" id="34729at2157"/>